<keyword evidence="9" id="KW-0675">Receptor</keyword>
<accession>A0A368JMU6</accession>
<keyword evidence="3" id="KW-1134">Transmembrane beta strand</keyword>
<dbReference type="InterPro" id="IPR039426">
    <property type="entry name" value="TonB-dep_rcpt-like"/>
</dbReference>
<keyword evidence="5" id="KW-0732">Signal</keyword>
<evidence type="ECO:0000313" key="10">
    <source>
        <dbReference type="Proteomes" id="UP000253383"/>
    </source>
</evidence>
<keyword evidence="2" id="KW-0813">Transport</keyword>
<sequence>MMRYRDGIILSLLVGSFSVVNGQTSGTDQTLPAVTIRGTTPERFSAGQKTQRIDSVTLEQFRFQTLTDLLTYTTPIAFKVYGAGQLSTASFRGTSANHTAVLWNGININQPTLGLSDFSTLPVTGFDQLAVQYGSSASCVGSDAVGGSILLMNNPKWQQPGFQASVGQQLGSFRNYGTQLGIRFVSDAGKRWQIAGKSFFYTTNANNDFPYRERGNYFVEHSITKQKGFIQDLYFRNQKNQQLSVNLWLTDNDLTVTPYDTTVRERTRSQSYRFLTTYETNKLTLRLGWIRDIIDYARGNFNNPSHSETDRLISRIEKEFTHSYQSAEVSLRLGGEWSHYRTQVDGYGDQPIQEDRADLYALLRMQWSRWLISANLRQAFVTRFDPPITPSLGVEYSLVKTSQSALTAKASAGRSYRVPTLNERYWKVLGNPDIRPENGFNLEAGLASRWIPTEHLTVTSEATVFRNRIDDWSYWNPESGYRVENLQLVVARGLEWNGSVTYSSANWQSGLTLAYALTRSSQERVYNAYAQDIIGKQLVYVPKHSGRFSAFVAKGKNRLTIQNQVNSRQYITFDNIQFLRGYLLTNVLLETQIKLGPVATRIQGQINNVFDTVYLNVKRNAMPGRNFTIQLICNLNTPKQ</sequence>
<evidence type="ECO:0000256" key="1">
    <source>
        <dbReference type="ARBA" id="ARBA00004571"/>
    </source>
</evidence>
<evidence type="ECO:0000313" key="9">
    <source>
        <dbReference type="EMBL" id="RCR68977.1"/>
    </source>
</evidence>
<dbReference type="RefSeq" id="WP_114406615.1">
    <property type="nucleotide sequence ID" value="NZ_QOWE01000010.1"/>
</dbReference>
<evidence type="ECO:0000256" key="6">
    <source>
        <dbReference type="ARBA" id="ARBA00023136"/>
    </source>
</evidence>
<evidence type="ECO:0000256" key="5">
    <source>
        <dbReference type="ARBA" id="ARBA00022729"/>
    </source>
</evidence>
<comment type="subcellular location">
    <subcellularLocation>
        <location evidence="1">Cell outer membrane</location>
        <topology evidence="1">Multi-pass membrane protein</topology>
    </subcellularLocation>
</comment>
<evidence type="ECO:0000256" key="7">
    <source>
        <dbReference type="ARBA" id="ARBA00023237"/>
    </source>
</evidence>
<dbReference type="PANTHER" id="PTHR30069">
    <property type="entry name" value="TONB-DEPENDENT OUTER MEMBRANE RECEPTOR"/>
    <property type="match status" value="1"/>
</dbReference>
<dbReference type="GO" id="GO:0015344">
    <property type="term" value="F:siderophore uptake transmembrane transporter activity"/>
    <property type="evidence" value="ECO:0007669"/>
    <property type="project" value="TreeGrafter"/>
</dbReference>
<dbReference type="PANTHER" id="PTHR30069:SF29">
    <property type="entry name" value="HEMOGLOBIN AND HEMOGLOBIN-HAPTOGLOBIN-BINDING PROTEIN 1-RELATED"/>
    <property type="match status" value="1"/>
</dbReference>
<feature type="domain" description="TonB-dependent receptor plug" evidence="8">
    <location>
        <begin position="46"/>
        <end position="147"/>
    </location>
</feature>
<dbReference type="Proteomes" id="UP000253383">
    <property type="component" value="Unassembled WGS sequence"/>
</dbReference>
<keyword evidence="7" id="KW-0998">Cell outer membrane</keyword>
<dbReference type="InterPro" id="IPR012910">
    <property type="entry name" value="Plug_dom"/>
</dbReference>
<dbReference type="Gene3D" id="2.170.130.10">
    <property type="entry name" value="TonB-dependent receptor, plug domain"/>
    <property type="match status" value="1"/>
</dbReference>
<dbReference type="InterPro" id="IPR037066">
    <property type="entry name" value="Plug_dom_sf"/>
</dbReference>
<dbReference type="Pfam" id="PF07715">
    <property type="entry name" value="Plug"/>
    <property type="match status" value="1"/>
</dbReference>
<organism evidence="9 10">
    <name type="scientific">Larkinella punicea</name>
    <dbReference type="NCBI Taxonomy" id="2315727"/>
    <lineage>
        <taxon>Bacteria</taxon>
        <taxon>Pseudomonadati</taxon>
        <taxon>Bacteroidota</taxon>
        <taxon>Cytophagia</taxon>
        <taxon>Cytophagales</taxon>
        <taxon>Spirosomataceae</taxon>
        <taxon>Larkinella</taxon>
    </lineage>
</organism>
<dbReference type="GO" id="GO:0044718">
    <property type="term" value="P:siderophore transmembrane transport"/>
    <property type="evidence" value="ECO:0007669"/>
    <property type="project" value="TreeGrafter"/>
</dbReference>
<reference evidence="9 10" key="1">
    <citation type="submission" date="2018-07" db="EMBL/GenBank/DDBJ databases">
        <title>Genome analysis of Larkinella rosea.</title>
        <authorList>
            <person name="Zhou Z."/>
            <person name="Wang G."/>
        </authorList>
    </citation>
    <scope>NUCLEOTIDE SEQUENCE [LARGE SCALE GENOMIC DNA]</scope>
    <source>
        <strain evidence="10">zzj9</strain>
    </source>
</reference>
<dbReference type="AlphaFoldDB" id="A0A368JMU6"/>
<evidence type="ECO:0000256" key="3">
    <source>
        <dbReference type="ARBA" id="ARBA00022452"/>
    </source>
</evidence>
<name>A0A368JMU6_9BACT</name>
<protein>
    <submittedName>
        <fullName evidence="9">TonB-dependent receptor</fullName>
    </submittedName>
</protein>
<proteinExistence type="predicted"/>
<evidence type="ECO:0000259" key="8">
    <source>
        <dbReference type="Pfam" id="PF07715"/>
    </source>
</evidence>
<dbReference type="GO" id="GO:0009279">
    <property type="term" value="C:cell outer membrane"/>
    <property type="evidence" value="ECO:0007669"/>
    <property type="project" value="UniProtKB-SubCell"/>
</dbReference>
<evidence type="ECO:0000256" key="2">
    <source>
        <dbReference type="ARBA" id="ARBA00022448"/>
    </source>
</evidence>
<evidence type="ECO:0000256" key="4">
    <source>
        <dbReference type="ARBA" id="ARBA00022692"/>
    </source>
</evidence>
<keyword evidence="4" id="KW-0812">Transmembrane</keyword>
<keyword evidence="6" id="KW-0472">Membrane</keyword>
<comment type="caution">
    <text evidence="9">The sequence shown here is derived from an EMBL/GenBank/DDBJ whole genome shotgun (WGS) entry which is preliminary data.</text>
</comment>
<dbReference type="SUPFAM" id="SSF56935">
    <property type="entry name" value="Porins"/>
    <property type="match status" value="1"/>
</dbReference>
<dbReference type="Gene3D" id="2.40.170.20">
    <property type="entry name" value="TonB-dependent receptor, beta-barrel domain"/>
    <property type="match status" value="1"/>
</dbReference>
<keyword evidence="10" id="KW-1185">Reference proteome</keyword>
<dbReference type="InterPro" id="IPR036942">
    <property type="entry name" value="Beta-barrel_TonB_sf"/>
</dbReference>
<dbReference type="EMBL" id="QOWE01000010">
    <property type="protein sequence ID" value="RCR68977.1"/>
    <property type="molecule type" value="Genomic_DNA"/>
</dbReference>
<dbReference type="OrthoDB" id="9762903at2"/>
<gene>
    <name evidence="9" type="ORF">DUE52_13910</name>
</gene>